<sequence>MVQISLHRPTHTPAASQYAIDAIDAPHYFLRPVEILRIARTPMAPPAPKRYRGFDRVTQSLRHIAIAVNMTMRAKLRVDPLEVQVSVFGGRMHIASNFHAARICEALHHALTDDALLSGAPRRPAHTDTRNWDAMVMSRRVRDIGKLRRHYVEGHGLAAMRDAARDEVTAGIGLPAQGAVPHASALRQLDDALDTLHRVLRDAASPRPTFRDLVVHTPMTNTPGLASLPPGCTETMHAEQCIEAAIAQQVDEWHGAAVARLRLPRDALIVVPMAGRFVPCAACAEVEAESRTNGGLFDPANGRFVLHRSSRRIGKAFADEVQHIAQATLSRTPALAAQRAQAIADRFRHAPQSLRAYGEPVVLDYSLDTESETSGDES</sequence>
<name>A0A5E4ZTS0_9BURK</name>
<dbReference type="AlphaFoldDB" id="A0A5E4ZTS0"/>
<evidence type="ECO:0000313" key="2">
    <source>
        <dbReference type="Proteomes" id="UP000414136"/>
    </source>
</evidence>
<accession>A0A5E4ZTS0</accession>
<proteinExistence type="predicted"/>
<dbReference type="Proteomes" id="UP000414136">
    <property type="component" value="Unassembled WGS sequence"/>
</dbReference>
<evidence type="ECO:0000313" key="1">
    <source>
        <dbReference type="EMBL" id="VVE63350.1"/>
    </source>
</evidence>
<gene>
    <name evidence="1" type="ORF">PCA31118_01230</name>
</gene>
<dbReference type="EMBL" id="CABPSQ010000002">
    <property type="protein sequence ID" value="VVE63350.1"/>
    <property type="molecule type" value="Genomic_DNA"/>
</dbReference>
<keyword evidence="2" id="KW-1185">Reference proteome</keyword>
<organism evidence="1 2">
    <name type="scientific">Pandoraea captiosa</name>
    <dbReference type="NCBI Taxonomy" id="2508302"/>
    <lineage>
        <taxon>Bacteria</taxon>
        <taxon>Pseudomonadati</taxon>
        <taxon>Pseudomonadota</taxon>
        <taxon>Betaproteobacteria</taxon>
        <taxon>Burkholderiales</taxon>
        <taxon>Burkholderiaceae</taxon>
        <taxon>Pandoraea</taxon>
    </lineage>
</organism>
<reference evidence="1 2" key="1">
    <citation type="submission" date="2019-08" db="EMBL/GenBank/DDBJ databases">
        <authorList>
            <person name="Peeters C."/>
        </authorList>
    </citation>
    <scope>NUCLEOTIDE SEQUENCE [LARGE SCALE GENOMIC DNA]</scope>
    <source>
        <strain evidence="1 2">LMG 31118</strain>
    </source>
</reference>
<protein>
    <submittedName>
        <fullName evidence="1">Uncharacterized protein</fullName>
    </submittedName>
</protein>